<evidence type="ECO:0000313" key="5">
    <source>
        <dbReference type="Proteomes" id="UP000603865"/>
    </source>
</evidence>
<dbReference type="GO" id="GO:0046872">
    <property type="term" value="F:metal ion binding"/>
    <property type="evidence" value="ECO:0007669"/>
    <property type="project" value="UniProtKB-KW"/>
</dbReference>
<comment type="caution">
    <text evidence="4">The sequence shown here is derived from an EMBL/GenBank/DDBJ whole genome shotgun (WGS) entry which is preliminary data.</text>
</comment>
<gene>
    <name evidence="4" type="ORF">GCM10008957_37040</name>
</gene>
<evidence type="ECO:0000313" key="4">
    <source>
        <dbReference type="EMBL" id="GGR21334.1"/>
    </source>
</evidence>
<organism evidence="4 5">
    <name type="scientific">Deinococcus ruber</name>
    <dbReference type="NCBI Taxonomy" id="1848197"/>
    <lineage>
        <taxon>Bacteria</taxon>
        <taxon>Thermotogati</taxon>
        <taxon>Deinococcota</taxon>
        <taxon>Deinococci</taxon>
        <taxon>Deinococcales</taxon>
        <taxon>Deinococcaceae</taxon>
        <taxon>Deinococcus</taxon>
    </lineage>
</organism>
<dbReference type="AlphaFoldDB" id="A0A918CF72"/>
<comment type="cofactor">
    <cofactor evidence="1">
        <name>a divalent metal cation</name>
        <dbReference type="ChEBI" id="CHEBI:60240"/>
    </cofactor>
</comment>
<feature type="domain" description="DDE Tnp4" evidence="3">
    <location>
        <begin position="1"/>
        <end position="125"/>
    </location>
</feature>
<evidence type="ECO:0000256" key="2">
    <source>
        <dbReference type="ARBA" id="ARBA00022723"/>
    </source>
</evidence>
<reference evidence="4" key="2">
    <citation type="submission" date="2020-09" db="EMBL/GenBank/DDBJ databases">
        <authorList>
            <person name="Sun Q."/>
            <person name="Ohkuma M."/>
        </authorList>
    </citation>
    <scope>NUCLEOTIDE SEQUENCE</scope>
    <source>
        <strain evidence="4">JCM 31311</strain>
    </source>
</reference>
<dbReference type="InterPro" id="IPR027806">
    <property type="entry name" value="HARBI1_dom"/>
</dbReference>
<keyword evidence="2" id="KW-0479">Metal-binding</keyword>
<protein>
    <submittedName>
        <fullName evidence="4">IS5 family transposase</fullName>
    </submittedName>
</protein>
<dbReference type="Proteomes" id="UP000603865">
    <property type="component" value="Unassembled WGS sequence"/>
</dbReference>
<reference evidence="4" key="1">
    <citation type="journal article" date="2014" name="Int. J. Syst. Evol. Microbiol.">
        <title>Complete genome sequence of Corynebacterium casei LMG S-19264T (=DSM 44701T), isolated from a smear-ripened cheese.</title>
        <authorList>
            <consortium name="US DOE Joint Genome Institute (JGI-PGF)"/>
            <person name="Walter F."/>
            <person name="Albersmeier A."/>
            <person name="Kalinowski J."/>
            <person name="Ruckert C."/>
        </authorList>
    </citation>
    <scope>NUCLEOTIDE SEQUENCE</scope>
    <source>
        <strain evidence="4">JCM 31311</strain>
    </source>
</reference>
<dbReference type="EMBL" id="BMQL01000026">
    <property type="protein sequence ID" value="GGR21334.1"/>
    <property type="molecule type" value="Genomic_DNA"/>
</dbReference>
<proteinExistence type="predicted"/>
<dbReference type="RefSeq" id="WP_229776235.1">
    <property type="nucleotide sequence ID" value="NZ_BMQL01000026.1"/>
</dbReference>
<evidence type="ECO:0000259" key="3">
    <source>
        <dbReference type="Pfam" id="PF13359"/>
    </source>
</evidence>
<keyword evidence="5" id="KW-1185">Reference proteome</keyword>
<name>A0A918CF72_9DEIO</name>
<dbReference type="Pfam" id="PF13359">
    <property type="entry name" value="DDE_Tnp_4"/>
    <property type="match status" value="1"/>
</dbReference>
<sequence>MKAQVMVHPITCAILCLGVGKGATHDLTLFRATKTKLHPETELIADAGYQGIQRAHSCARTPKKATKKHPLTPAQKQDNRALSQVRLLVEHVIRCLKIFRCLSSVYRHRRRRFQLRLSLLAGLYNAMLACP</sequence>
<accession>A0A918CF72</accession>
<evidence type="ECO:0000256" key="1">
    <source>
        <dbReference type="ARBA" id="ARBA00001968"/>
    </source>
</evidence>